<dbReference type="InterPro" id="IPR005585">
    <property type="entry name" value="DUF327"/>
</dbReference>
<accession>A0ABS4ECM8</accession>
<dbReference type="InterPro" id="IPR024042">
    <property type="entry name" value="TM1646-like_dom_sf"/>
</dbReference>
<evidence type="ECO:0000313" key="2">
    <source>
        <dbReference type="Proteomes" id="UP000767291"/>
    </source>
</evidence>
<dbReference type="RefSeq" id="WP_209457082.1">
    <property type="nucleotide sequence ID" value="NZ_BAAACS010000004.1"/>
</dbReference>
<dbReference type="Pfam" id="PF03885">
    <property type="entry name" value="DUF327"/>
    <property type="match status" value="1"/>
</dbReference>
<dbReference type="EMBL" id="JAGGJX010000004">
    <property type="protein sequence ID" value="MBP1855669.1"/>
    <property type="molecule type" value="Genomic_DNA"/>
</dbReference>
<sequence length="140" mass="16760">MKIEDLKLKPSTIYETRKIDGYKKFNEKFNYIQKEKSLEDVKQSLEKVKSLGERLTITESYLDIKKYKMAIKDYLESAVEYTYTLNNKSGFWEQQYFKTVEVVDERLEHLTKELLKEEKDNINIISLVDEVQGLLIDLYR</sequence>
<name>A0ABS4ECM8_9FIRM</name>
<dbReference type="Gene3D" id="1.20.120.490">
    <property type="entry name" value="Hypothetical protein TM1646-like domain"/>
    <property type="match status" value="1"/>
</dbReference>
<gene>
    <name evidence="1" type="ORF">J2Z43_002067</name>
</gene>
<organism evidence="1 2">
    <name type="scientific">Metaclostridioides mangenotii</name>
    <dbReference type="NCBI Taxonomy" id="1540"/>
    <lineage>
        <taxon>Bacteria</taxon>
        <taxon>Bacillati</taxon>
        <taxon>Bacillota</taxon>
        <taxon>Clostridia</taxon>
        <taxon>Peptostreptococcales</taxon>
        <taxon>Peptostreptococcaceae</taxon>
        <taxon>Metaclostridioides</taxon>
    </lineage>
</organism>
<dbReference type="SUPFAM" id="SSF158397">
    <property type="entry name" value="TM1646-like"/>
    <property type="match status" value="1"/>
</dbReference>
<dbReference type="Proteomes" id="UP000767291">
    <property type="component" value="Unassembled WGS sequence"/>
</dbReference>
<evidence type="ECO:0000313" key="1">
    <source>
        <dbReference type="EMBL" id="MBP1855669.1"/>
    </source>
</evidence>
<keyword evidence="2" id="KW-1185">Reference proteome</keyword>
<proteinExistence type="predicted"/>
<comment type="caution">
    <text evidence="1">The sequence shown here is derived from an EMBL/GenBank/DDBJ whole genome shotgun (WGS) entry which is preliminary data.</text>
</comment>
<reference evidence="1 2" key="1">
    <citation type="submission" date="2021-03" db="EMBL/GenBank/DDBJ databases">
        <title>Genomic Encyclopedia of Type Strains, Phase IV (KMG-IV): sequencing the most valuable type-strain genomes for metagenomic binning, comparative biology and taxonomic classification.</title>
        <authorList>
            <person name="Goeker M."/>
        </authorList>
    </citation>
    <scope>NUCLEOTIDE SEQUENCE [LARGE SCALE GENOMIC DNA]</scope>
    <source>
        <strain evidence="1 2">DSM 1289</strain>
    </source>
</reference>
<protein>
    <submittedName>
        <fullName evidence="1">Uncharacterized protein YaaR (DUF327 family)</fullName>
    </submittedName>
</protein>